<dbReference type="STRING" id="645134.A0A0L0HB16"/>
<dbReference type="GO" id="GO:0012505">
    <property type="term" value="C:endomembrane system"/>
    <property type="evidence" value="ECO:0007669"/>
    <property type="project" value="UniProtKB-SubCell"/>
</dbReference>
<evidence type="ECO:0000313" key="8">
    <source>
        <dbReference type="EMBL" id="KNC98121.1"/>
    </source>
</evidence>
<feature type="transmembrane region" description="Helical" evidence="7">
    <location>
        <begin position="239"/>
        <end position="262"/>
    </location>
</feature>
<dbReference type="eggNOG" id="KOG4473">
    <property type="taxonomic scope" value="Eukaryota"/>
</dbReference>
<evidence type="ECO:0000313" key="9">
    <source>
        <dbReference type="Proteomes" id="UP000053201"/>
    </source>
</evidence>
<dbReference type="OrthoDB" id="73465at2759"/>
<comment type="subcellular location">
    <subcellularLocation>
        <location evidence="1">Endomembrane system</location>
        <topology evidence="1">Multi-pass membrane protein</topology>
    </subcellularLocation>
</comment>
<keyword evidence="5 7" id="KW-0472">Membrane</keyword>
<evidence type="ECO:0008006" key="10">
    <source>
        <dbReference type="Google" id="ProtNLM"/>
    </source>
</evidence>
<dbReference type="PANTHER" id="PTHR31851">
    <property type="entry name" value="FE(2+)/MN(2+) TRANSPORTER PCL1"/>
    <property type="match status" value="1"/>
</dbReference>
<evidence type="ECO:0000256" key="6">
    <source>
        <dbReference type="SAM" id="MobiDB-lite"/>
    </source>
</evidence>
<evidence type="ECO:0000256" key="5">
    <source>
        <dbReference type="ARBA" id="ARBA00023136"/>
    </source>
</evidence>
<keyword evidence="3 7" id="KW-0812">Transmembrane</keyword>
<evidence type="ECO:0000256" key="3">
    <source>
        <dbReference type="ARBA" id="ARBA00022692"/>
    </source>
</evidence>
<dbReference type="GO" id="GO:0030026">
    <property type="term" value="P:intracellular manganese ion homeostasis"/>
    <property type="evidence" value="ECO:0007669"/>
    <property type="project" value="InterPro"/>
</dbReference>
<dbReference type="AlphaFoldDB" id="A0A0L0HB16"/>
<name>A0A0L0HB16_SPIPD</name>
<dbReference type="InterPro" id="IPR008217">
    <property type="entry name" value="Ccc1_fam"/>
</dbReference>
<feature type="region of interest" description="Disordered" evidence="6">
    <location>
        <begin position="1"/>
        <end position="57"/>
    </location>
</feature>
<proteinExistence type="inferred from homology"/>
<evidence type="ECO:0000256" key="7">
    <source>
        <dbReference type="SAM" id="Phobius"/>
    </source>
</evidence>
<dbReference type="Pfam" id="PF01988">
    <property type="entry name" value="VIT1"/>
    <property type="match status" value="1"/>
</dbReference>
<dbReference type="GO" id="GO:0005384">
    <property type="term" value="F:manganese ion transmembrane transporter activity"/>
    <property type="evidence" value="ECO:0007669"/>
    <property type="project" value="InterPro"/>
</dbReference>
<feature type="compositionally biased region" description="Polar residues" evidence="6">
    <location>
        <begin position="1"/>
        <end position="10"/>
    </location>
</feature>
<comment type="similarity">
    <text evidence="2">Belongs to the CCC1 family.</text>
</comment>
<dbReference type="FunCoup" id="A0A0L0HB16">
    <property type="interactions" value="351"/>
</dbReference>
<dbReference type="RefSeq" id="XP_016606161.1">
    <property type="nucleotide sequence ID" value="XM_016754730.1"/>
</dbReference>
<accession>A0A0L0HB16</accession>
<reference evidence="8 9" key="1">
    <citation type="submission" date="2009-08" db="EMBL/GenBank/DDBJ databases">
        <title>The Genome Sequence of Spizellomyces punctatus strain DAOM BR117.</title>
        <authorList>
            <consortium name="The Broad Institute Genome Sequencing Platform"/>
            <person name="Russ C."/>
            <person name="Cuomo C."/>
            <person name="Shea T."/>
            <person name="Young S.K."/>
            <person name="Zeng Q."/>
            <person name="Koehrsen M."/>
            <person name="Haas B."/>
            <person name="Borodovsky M."/>
            <person name="Guigo R."/>
            <person name="Alvarado L."/>
            <person name="Berlin A."/>
            <person name="Bochicchio J."/>
            <person name="Borenstein D."/>
            <person name="Chapman S."/>
            <person name="Chen Z."/>
            <person name="Engels R."/>
            <person name="Freedman E."/>
            <person name="Gellesch M."/>
            <person name="Goldberg J."/>
            <person name="Griggs A."/>
            <person name="Gujja S."/>
            <person name="Heiman D."/>
            <person name="Hepburn T."/>
            <person name="Howarth C."/>
            <person name="Jen D."/>
            <person name="Larson L."/>
            <person name="Lewis B."/>
            <person name="Mehta T."/>
            <person name="Park D."/>
            <person name="Pearson M."/>
            <person name="Roberts A."/>
            <person name="Saif S."/>
            <person name="Shenoy N."/>
            <person name="Sisk P."/>
            <person name="Stolte C."/>
            <person name="Sykes S."/>
            <person name="Thomson T."/>
            <person name="Walk T."/>
            <person name="White J."/>
            <person name="Yandava C."/>
            <person name="Burger G."/>
            <person name="Gray M.W."/>
            <person name="Holland P.W.H."/>
            <person name="King N."/>
            <person name="Lang F.B.F."/>
            <person name="Roger A.J."/>
            <person name="Ruiz-Trillo I."/>
            <person name="Lander E."/>
            <person name="Nusbaum C."/>
        </authorList>
    </citation>
    <scope>NUCLEOTIDE SEQUENCE [LARGE SCALE GENOMIC DNA]</scope>
    <source>
        <strain evidence="8 9">DAOM BR117</strain>
    </source>
</reference>
<keyword evidence="9" id="KW-1185">Reference proteome</keyword>
<feature type="compositionally biased region" description="Polar residues" evidence="6">
    <location>
        <begin position="25"/>
        <end position="34"/>
    </location>
</feature>
<dbReference type="GeneID" id="27689824"/>
<organism evidence="8 9">
    <name type="scientific">Spizellomyces punctatus (strain DAOM BR117)</name>
    <dbReference type="NCBI Taxonomy" id="645134"/>
    <lineage>
        <taxon>Eukaryota</taxon>
        <taxon>Fungi</taxon>
        <taxon>Fungi incertae sedis</taxon>
        <taxon>Chytridiomycota</taxon>
        <taxon>Chytridiomycota incertae sedis</taxon>
        <taxon>Chytridiomycetes</taxon>
        <taxon>Spizellomycetales</taxon>
        <taxon>Spizellomycetaceae</taxon>
        <taxon>Spizellomyces</taxon>
    </lineage>
</organism>
<dbReference type="OMA" id="SRIGWLR"/>
<dbReference type="Proteomes" id="UP000053201">
    <property type="component" value="Unassembled WGS sequence"/>
</dbReference>
<dbReference type="CDD" id="cd02432">
    <property type="entry name" value="Nodulin-21_like_1"/>
    <property type="match status" value="1"/>
</dbReference>
<feature type="transmembrane region" description="Helical" evidence="7">
    <location>
        <begin position="210"/>
        <end position="232"/>
    </location>
</feature>
<feature type="transmembrane region" description="Helical" evidence="7">
    <location>
        <begin position="268"/>
        <end position="287"/>
    </location>
</feature>
<gene>
    <name evidence="8" type="ORF">SPPG_06530</name>
</gene>
<protein>
    <recommendedName>
        <fullName evidence="10">TIGR00267 family protein</fullName>
    </recommendedName>
</protein>
<evidence type="ECO:0000256" key="4">
    <source>
        <dbReference type="ARBA" id="ARBA00022989"/>
    </source>
</evidence>
<sequence>MAANKNQEPQSVLCEPPPNYGSVAGGNSSTSGSISVDVDPTTPLLSSHHHPHHHLPEIGHKHYSDRTPWLRAAVLGANDGLVSTASLIVGIGGSSEDYHLMILSGLAALVAGALSMACGEYVSVATQKDTESADMIREKAEFLKGPLHVERELRELAGIYEARGISPELALRVAEELHAQANGDIDEIVKVHLREELNVDVDELSNPAQAAITSALTFAVGAALPLLAAVFISSYETRILAVVIASTLGLILNGILGAWLGGAPVWKGALRVLIGGWIAMGGTYAVGKAFGASGVPV</sequence>
<dbReference type="InParanoid" id="A0A0L0HB16"/>
<keyword evidence="4 7" id="KW-1133">Transmembrane helix</keyword>
<evidence type="ECO:0000256" key="2">
    <source>
        <dbReference type="ARBA" id="ARBA00007049"/>
    </source>
</evidence>
<dbReference type="VEuPathDB" id="FungiDB:SPPG_06530"/>
<evidence type="ECO:0000256" key="1">
    <source>
        <dbReference type="ARBA" id="ARBA00004127"/>
    </source>
</evidence>
<dbReference type="EMBL" id="KQ257461">
    <property type="protein sequence ID" value="KNC98121.1"/>
    <property type="molecule type" value="Genomic_DNA"/>
</dbReference>